<dbReference type="RefSeq" id="WP_001068999.1">
    <property type="nucleotide sequence ID" value="NZ_CABVVF010000187.1"/>
</dbReference>
<dbReference type="InterPro" id="IPR047842">
    <property type="entry name" value="YdaE-like"/>
</dbReference>
<proteinExistence type="predicted"/>
<accession>A0A376P423</accession>
<evidence type="ECO:0000313" key="1">
    <source>
        <dbReference type="EMBL" id="STH72654.1"/>
    </source>
</evidence>
<reference evidence="1 2" key="1">
    <citation type="submission" date="2018-06" db="EMBL/GenBank/DDBJ databases">
        <authorList>
            <consortium name="Pathogen Informatics"/>
            <person name="Doyle S."/>
        </authorList>
    </citation>
    <scope>NUCLEOTIDE SEQUENCE [LARGE SCALE GENOMIC DNA]</scope>
    <source>
        <strain evidence="1 2">NCTC11341</strain>
    </source>
</reference>
<dbReference type="AlphaFoldDB" id="A0A376P423"/>
<dbReference type="Proteomes" id="UP000254428">
    <property type="component" value="Unassembled WGS sequence"/>
</dbReference>
<protein>
    <submittedName>
        <fullName evidence="1">Rac prophage zinc-binding protein</fullName>
    </submittedName>
</protein>
<name>A0A376P423_ECOLX</name>
<sequence length="93" mass="10769">MNPMLDYCFTSAPQQTITHTGIKKLLWIIKKNLQQKGDPDLIPCAYGLCDRQVSPDKAYTAELIYMHGTMMRKKKRKYCSEICAEKDQMAHEL</sequence>
<dbReference type="NCBIfam" id="NF041288">
    <property type="entry name" value="YdaE_coli"/>
    <property type="match status" value="1"/>
</dbReference>
<organism evidence="1 2">
    <name type="scientific">Escherichia coli</name>
    <dbReference type="NCBI Taxonomy" id="562"/>
    <lineage>
        <taxon>Bacteria</taxon>
        <taxon>Pseudomonadati</taxon>
        <taxon>Pseudomonadota</taxon>
        <taxon>Gammaproteobacteria</taxon>
        <taxon>Enterobacterales</taxon>
        <taxon>Enterobacteriaceae</taxon>
        <taxon>Escherichia</taxon>
    </lineage>
</organism>
<evidence type="ECO:0000313" key="2">
    <source>
        <dbReference type="Proteomes" id="UP000254428"/>
    </source>
</evidence>
<dbReference type="EMBL" id="UGBT01000002">
    <property type="protein sequence ID" value="STH72654.1"/>
    <property type="molecule type" value="Genomic_DNA"/>
</dbReference>
<gene>
    <name evidence="1" type="primary">ydaE_1</name>
    <name evidence="1" type="ORF">NCTC11341_04339</name>
</gene>